<dbReference type="Proteomes" id="UP000474778">
    <property type="component" value="Unassembled WGS sequence"/>
</dbReference>
<evidence type="ECO:0000313" key="2">
    <source>
        <dbReference type="EMBL" id="MXR69223.1"/>
    </source>
</evidence>
<dbReference type="AlphaFoldDB" id="A0A6L7HYK9"/>
<evidence type="ECO:0000256" key="1">
    <source>
        <dbReference type="ARBA" id="ARBA00005254"/>
    </source>
</evidence>
<dbReference type="InterPro" id="IPR001753">
    <property type="entry name" value="Enoyl-CoA_hydra/iso"/>
</dbReference>
<dbReference type="InterPro" id="IPR045002">
    <property type="entry name" value="Ech1-like"/>
</dbReference>
<gene>
    <name evidence="2" type="ORF">GNT65_11125</name>
</gene>
<dbReference type="Pfam" id="PF00378">
    <property type="entry name" value="ECH_1"/>
    <property type="match status" value="1"/>
</dbReference>
<dbReference type="EMBL" id="WRPA01000009">
    <property type="protein sequence ID" value="MXR69223.1"/>
    <property type="molecule type" value="Genomic_DNA"/>
</dbReference>
<dbReference type="SUPFAM" id="SSF52096">
    <property type="entry name" value="ClpP/crotonase"/>
    <property type="match status" value="1"/>
</dbReference>
<accession>A0A6L7HYK9</accession>
<sequence length="269" mass="29659">MQHPHVTLTIAEGIAWVELSRPEKYNALNYALFESIVKVQRHIAKRRDVRAVILSGSGGNFCSGLDVGSVMKSPMQAFKLLFKWLPGSANLAQRVSIGWRRLPVPVICVLEGICYGGGTQIALGADMRIAAPDCRLSIMEAKWGLVPDMAGLVGLRELVGKDVAMQLTMSAEVIDAEQAKAYGLVTQVSEAPREAAEALALRLANTSPDANAAIKFSINKSWRASERSLLARESLSQVRLLLGKNRVIAALRQTKDPERRYQVRQPWWR</sequence>
<evidence type="ECO:0000313" key="3">
    <source>
        <dbReference type="Proteomes" id="UP000474778"/>
    </source>
</evidence>
<dbReference type="CDD" id="cd06558">
    <property type="entry name" value="crotonase-like"/>
    <property type="match status" value="1"/>
</dbReference>
<reference evidence="2 3" key="1">
    <citation type="submission" date="2019-12" db="EMBL/GenBank/DDBJ databases">
        <title>Shewanella insulae sp. nov., isolated from a tidal flat.</title>
        <authorList>
            <person name="Yoon J.-H."/>
        </authorList>
    </citation>
    <scope>NUCLEOTIDE SEQUENCE [LARGE SCALE GENOMIC DNA]</scope>
    <source>
        <strain evidence="2 3">JBTF-M18</strain>
    </source>
</reference>
<dbReference type="GO" id="GO:0016853">
    <property type="term" value="F:isomerase activity"/>
    <property type="evidence" value="ECO:0007669"/>
    <property type="project" value="InterPro"/>
</dbReference>
<comment type="caution">
    <text evidence="2">The sequence shown here is derived from an EMBL/GenBank/DDBJ whole genome shotgun (WGS) entry which is preliminary data.</text>
</comment>
<dbReference type="Gene3D" id="3.90.226.10">
    <property type="entry name" value="2-enoyl-CoA Hydratase, Chain A, domain 1"/>
    <property type="match status" value="1"/>
</dbReference>
<protein>
    <submittedName>
        <fullName evidence="2">Crotonase/enoyl-CoA hydratase family protein</fullName>
    </submittedName>
</protein>
<proteinExistence type="inferred from homology"/>
<organism evidence="2 3">
    <name type="scientific">Shewanella insulae</name>
    <dbReference type="NCBI Taxonomy" id="2681496"/>
    <lineage>
        <taxon>Bacteria</taxon>
        <taxon>Pseudomonadati</taxon>
        <taxon>Pseudomonadota</taxon>
        <taxon>Gammaproteobacteria</taxon>
        <taxon>Alteromonadales</taxon>
        <taxon>Shewanellaceae</taxon>
        <taxon>Shewanella</taxon>
    </lineage>
</organism>
<dbReference type="RefSeq" id="WP_160796191.1">
    <property type="nucleotide sequence ID" value="NZ_WRPA01000009.1"/>
</dbReference>
<dbReference type="InterPro" id="IPR029045">
    <property type="entry name" value="ClpP/crotonase-like_dom_sf"/>
</dbReference>
<dbReference type="NCBIfam" id="NF005699">
    <property type="entry name" value="PRK07509.1"/>
    <property type="match status" value="1"/>
</dbReference>
<keyword evidence="3" id="KW-1185">Reference proteome</keyword>
<comment type="similarity">
    <text evidence="1">Belongs to the enoyl-CoA hydratase/isomerase family.</text>
</comment>
<name>A0A6L7HYK9_9GAMM</name>
<dbReference type="PANTHER" id="PTHR43149">
    <property type="entry name" value="ENOYL-COA HYDRATASE"/>
    <property type="match status" value="1"/>
</dbReference>
<dbReference type="PANTHER" id="PTHR43149:SF1">
    <property type="entry name" value="DELTA(3,5)-DELTA(2,4)-DIENOYL-COA ISOMERASE, MITOCHONDRIAL"/>
    <property type="match status" value="1"/>
</dbReference>